<dbReference type="EMBL" id="MHTG01000026">
    <property type="protein sequence ID" value="OHA56904.1"/>
    <property type="molecule type" value="Genomic_DNA"/>
</dbReference>
<name>A0A1G2Q8Q7_9BACT</name>
<dbReference type="STRING" id="1802435.A2114_00350"/>
<evidence type="ECO:0000313" key="2">
    <source>
        <dbReference type="EMBL" id="OHA56904.1"/>
    </source>
</evidence>
<proteinExistence type="predicted"/>
<accession>A0A1G2Q8Q7</accession>
<dbReference type="AlphaFoldDB" id="A0A1G2Q8Q7"/>
<dbReference type="Proteomes" id="UP000176494">
    <property type="component" value="Unassembled WGS sequence"/>
</dbReference>
<evidence type="ECO:0000313" key="3">
    <source>
        <dbReference type="Proteomes" id="UP000176494"/>
    </source>
</evidence>
<sequence length="334" mass="34766">MKYYLTLSLLATVILFAPSVGLADWTAPKDTPPTCKVGDPGCDPPINVSSVSQTKLGGLVVGGLRSVLGIMIGPGTGSEQANPNVLLDIVGNQSEQVAVRIKNTNTGPNARAQITLFADSGSEYFSFSRRGATNPAATGGPFATIFWNSANSPQIFYNDDKEVMRITGTGNVGIGRTNPTVKLDVNGSICYVDAGTRKCFGDGGVVVDPPPVGDGIGSDVLHTKFSGCAAAVGCPLESGDSEPSQRVVIAGNTGTVIMTCPVDYKVVSGGVECDTSVGFGLYAGVIASITDTRPINEREWEVQCTKHFYNSLTFGELTIRNAGAIKNASITCAK</sequence>
<keyword evidence="1" id="KW-0732">Signal</keyword>
<gene>
    <name evidence="2" type="ORF">A2114_00350</name>
</gene>
<reference evidence="2 3" key="1">
    <citation type="journal article" date="2016" name="Nat. Commun.">
        <title>Thousands of microbial genomes shed light on interconnected biogeochemical processes in an aquifer system.</title>
        <authorList>
            <person name="Anantharaman K."/>
            <person name="Brown C.T."/>
            <person name="Hug L.A."/>
            <person name="Sharon I."/>
            <person name="Castelle C.J."/>
            <person name="Probst A.J."/>
            <person name="Thomas B.C."/>
            <person name="Singh A."/>
            <person name="Wilkins M.J."/>
            <person name="Karaoz U."/>
            <person name="Brodie E.L."/>
            <person name="Williams K.H."/>
            <person name="Hubbard S.S."/>
            <person name="Banfield J.F."/>
        </authorList>
    </citation>
    <scope>NUCLEOTIDE SEQUENCE [LARGE SCALE GENOMIC DNA]</scope>
</reference>
<organism evidence="2 3">
    <name type="scientific">Candidatus Vogelbacteria bacterium GWA1_51_14</name>
    <dbReference type="NCBI Taxonomy" id="1802435"/>
    <lineage>
        <taxon>Bacteria</taxon>
        <taxon>Candidatus Vogeliibacteriota</taxon>
    </lineage>
</organism>
<protein>
    <submittedName>
        <fullName evidence="2">Uncharacterized protein</fullName>
    </submittedName>
</protein>
<feature type="signal peptide" evidence="1">
    <location>
        <begin position="1"/>
        <end position="23"/>
    </location>
</feature>
<comment type="caution">
    <text evidence="2">The sequence shown here is derived from an EMBL/GenBank/DDBJ whole genome shotgun (WGS) entry which is preliminary data.</text>
</comment>
<feature type="chain" id="PRO_5009584031" evidence="1">
    <location>
        <begin position="24"/>
        <end position="334"/>
    </location>
</feature>
<evidence type="ECO:0000256" key="1">
    <source>
        <dbReference type="SAM" id="SignalP"/>
    </source>
</evidence>